<proteinExistence type="predicted"/>
<dbReference type="Proteomes" id="UP001223390">
    <property type="component" value="Unassembled WGS sequence"/>
</dbReference>
<name>A0ABT7GVJ9_9ACTN</name>
<evidence type="ECO:0000313" key="2">
    <source>
        <dbReference type="Proteomes" id="UP001223390"/>
    </source>
</evidence>
<dbReference type="RefSeq" id="WP_285343380.1">
    <property type="nucleotide sequence ID" value="NZ_JASITI010000021.1"/>
</dbReference>
<protein>
    <recommendedName>
        <fullName evidence="3">Protein kilB</fullName>
    </recommendedName>
</protein>
<reference evidence="1 2" key="1">
    <citation type="submission" date="2023-05" db="EMBL/GenBank/DDBJ databases">
        <title>Sequencing and Assembly of Streptomyces sp. NP73.</title>
        <authorList>
            <person name="Konwar A.N."/>
            <person name="Saikia K."/>
            <person name="Thakur D."/>
        </authorList>
    </citation>
    <scope>NUCLEOTIDE SEQUENCE [LARGE SCALE GENOMIC DNA]</scope>
    <source>
        <strain evidence="1 2">NP73</strain>
    </source>
</reference>
<dbReference type="EMBL" id="JASITI010000021">
    <property type="protein sequence ID" value="MDK9497648.1"/>
    <property type="molecule type" value="Genomic_DNA"/>
</dbReference>
<keyword evidence="2" id="KW-1185">Reference proteome</keyword>
<comment type="caution">
    <text evidence="1">The sequence shown here is derived from an EMBL/GenBank/DDBJ whole genome shotgun (WGS) entry which is preliminary data.</text>
</comment>
<evidence type="ECO:0008006" key="3">
    <source>
        <dbReference type="Google" id="ProtNLM"/>
    </source>
</evidence>
<evidence type="ECO:0000313" key="1">
    <source>
        <dbReference type="EMBL" id="MDK9497648.1"/>
    </source>
</evidence>
<sequence length="161" mass="17805">MSGIIAAAIAVLGTLLGAVVAHRYQEKSAARATARAERERSHQRLLDACADFAALAEEYRRAQYDRWTSRQAPPGSETALAARAESYRLYVEVRSSLFRLRLVATAPQARRLAEHAAEIQVKTREIFFASDRDDMLARGEVAEQACEAFVLRAREVLAAGD</sequence>
<accession>A0ABT7GVJ9</accession>
<gene>
    <name evidence="1" type="ORF">QEZ40_002591</name>
</gene>
<organism evidence="1 2">
    <name type="scientific">Streptomyces katrae</name>
    <dbReference type="NCBI Taxonomy" id="68223"/>
    <lineage>
        <taxon>Bacteria</taxon>
        <taxon>Bacillati</taxon>
        <taxon>Actinomycetota</taxon>
        <taxon>Actinomycetes</taxon>
        <taxon>Kitasatosporales</taxon>
        <taxon>Streptomycetaceae</taxon>
        <taxon>Streptomyces</taxon>
    </lineage>
</organism>